<sequence>MGSYQFTTEKDFAKFQQTLSKKIRNGFIVVEKNDKLPYVVLSKEKKQIDSSFHLALVLATLGLWSVVWIYLLISLRKKQILVALDEDGNVFEEKCLSK</sequence>
<dbReference type="EMBL" id="QJHL01000002">
    <property type="protein sequence ID" value="PXY45156.1"/>
    <property type="molecule type" value="Genomic_DNA"/>
</dbReference>
<name>A0A2V4C1H1_9FLAO</name>
<dbReference type="AlphaFoldDB" id="A0A2V4C1H1"/>
<keyword evidence="1" id="KW-0812">Transmembrane</keyword>
<dbReference type="Proteomes" id="UP000247681">
    <property type="component" value="Unassembled WGS sequence"/>
</dbReference>
<keyword evidence="1" id="KW-0472">Membrane</keyword>
<dbReference type="OrthoDB" id="1361771at2"/>
<dbReference type="RefSeq" id="WP_110346665.1">
    <property type="nucleotide sequence ID" value="NZ_QJHL01000002.1"/>
</dbReference>
<evidence type="ECO:0000256" key="1">
    <source>
        <dbReference type="SAM" id="Phobius"/>
    </source>
</evidence>
<protein>
    <submittedName>
        <fullName evidence="2">Uncharacterized protein</fullName>
    </submittedName>
</protein>
<accession>A0A2V4C1H1</accession>
<keyword evidence="1" id="KW-1133">Transmembrane helix</keyword>
<reference evidence="2 3" key="1">
    <citation type="submission" date="2018-05" db="EMBL/GenBank/DDBJ databases">
        <title>Flavobacterium sp. strain IMCC34758, incomplete genome.</title>
        <authorList>
            <person name="Joung Y."/>
        </authorList>
    </citation>
    <scope>NUCLEOTIDE SEQUENCE [LARGE SCALE GENOMIC DNA]</scope>
    <source>
        <strain evidence="2 3">IMCC34758</strain>
    </source>
</reference>
<evidence type="ECO:0000313" key="2">
    <source>
        <dbReference type="EMBL" id="PXY45156.1"/>
    </source>
</evidence>
<proteinExistence type="predicted"/>
<feature type="transmembrane region" description="Helical" evidence="1">
    <location>
        <begin position="52"/>
        <end position="73"/>
    </location>
</feature>
<organism evidence="2 3">
    <name type="scientific">Flavobacterium hydrophilum</name>
    <dbReference type="NCBI Taxonomy" id="2211445"/>
    <lineage>
        <taxon>Bacteria</taxon>
        <taxon>Pseudomonadati</taxon>
        <taxon>Bacteroidota</taxon>
        <taxon>Flavobacteriia</taxon>
        <taxon>Flavobacteriales</taxon>
        <taxon>Flavobacteriaceae</taxon>
        <taxon>Flavobacterium</taxon>
    </lineage>
</organism>
<keyword evidence="3" id="KW-1185">Reference proteome</keyword>
<comment type="caution">
    <text evidence="2">The sequence shown here is derived from an EMBL/GenBank/DDBJ whole genome shotgun (WGS) entry which is preliminary data.</text>
</comment>
<evidence type="ECO:0000313" key="3">
    <source>
        <dbReference type="Proteomes" id="UP000247681"/>
    </source>
</evidence>
<gene>
    <name evidence="2" type="ORF">DMB68_10665</name>
</gene>